<keyword evidence="1" id="KW-0472">Membrane</keyword>
<keyword evidence="1" id="KW-1133">Transmembrane helix</keyword>
<evidence type="ECO:0000313" key="3">
    <source>
        <dbReference type="EMBL" id="GKU89652.1"/>
    </source>
</evidence>
<feature type="transmembrane region" description="Helical" evidence="1">
    <location>
        <begin position="197"/>
        <end position="216"/>
    </location>
</feature>
<evidence type="ECO:0000313" key="4">
    <source>
        <dbReference type="Proteomes" id="UP001054252"/>
    </source>
</evidence>
<gene>
    <name evidence="3" type="ORF">SLEP1_g3766</name>
</gene>
<comment type="caution">
    <text evidence="3">The sequence shown here is derived from an EMBL/GenBank/DDBJ whole genome shotgun (WGS) entry which is preliminary data.</text>
</comment>
<keyword evidence="4" id="KW-1185">Reference proteome</keyword>
<sequence length="247" mass="27204">MCNRSLDVLLFSALLLRSNLPCAPLLLLPLCLLRASPATPKPTPPATAPELAAAYAPCCLRPLLLQLTSPPFSCTPPSLQQRAPLAACAPLLPALPCCLRPYCCTRACSRLRPSSPAPLCSPLLATKLILQPTPPLQSYTPPLYAAPLLQPDPAPPLCAAPFLQRQILRPTLEPTEHDGRPASFRVSFDFCINRRGLVSLGSSVFLLLDFLFFLSLKKERSRRQKSERRRVFLLFFLVLGFLFFPFA</sequence>
<proteinExistence type="predicted"/>
<protein>
    <submittedName>
        <fullName evidence="3">Uncharacterized protein</fullName>
    </submittedName>
</protein>
<organism evidence="3 4">
    <name type="scientific">Rubroshorea leprosula</name>
    <dbReference type="NCBI Taxonomy" id="152421"/>
    <lineage>
        <taxon>Eukaryota</taxon>
        <taxon>Viridiplantae</taxon>
        <taxon>Streptophyta</taxon>
        <taxon>Embryophyta</taxon>
        <taxon>Tracheophyta</taxon>
        <taxon>Spermatophyta</taxon>
        <taxon>Magnoliopsida</taxon>
        <taxon>eudicotyledons</taxon>
        <taxon>Gunneridae</taxon>
        <taxon>Pentapetalae</taxon>
        <taxon>rosids</taxon>
        <taxon>malvids</taxon>
        <taxon>Malvales</taxon>
        <taxon>Dipterocarpaceae</taxon>
        <taxon>Rubroshorea</taxon>
    </lineage>
</organism>
<feature type="chain" id="PRO_5043797834" evidence="2">
    <location>
        <begin position="39"/>
        <end position="247"/>
    </location>
</feature>
<dbReference type="EMBL" id="BPVZ01000003">
    <property type="protein sequence ID" value="GKU89652.1"/>
    <property type="molecule type" value="Genomic_DNA"/>
</dbReference>
<keyword evidence="2" id="KW-0732">Signal</keyword>
<reference evidence="3 4" key="1">
    <citation type="journal article" date="2021" name="Commun. Biol.">
        <title>The genome of Shorea leprosula (Dipterocarpaceae) highlights the ecological relevance of drought in aseasonal tropical rainforests.</title>
        <authorList>
            <person name="Ng K.K.S."/>
            <person name="Kobayashi M.J."/>
            <person name="Fawcett J.A."/>
            <person name="Hatakeyama M."/>
            <person name="Paape T."/>
            <person name="Ng C.H."/>
            <person name="Ang C.C."/>
            <person name="Tnah L.H."/>
            <person name="Lee C.T."/>
            <person name="Nishiyama T."/>
            <person name="Sese J."/>
            <person name="O'Brien M.J."/>
            <person name="Copetti D."/>
            <person name="Mohd Noor M.I."/>
            <person name="Ong R.C."/>
            <person name="Putra M."/>
            <person name="Sireger I.Z."/>
            <person name="Indrioko S."/>
            <person name="Kosugi Y."/>
            <person name="Izuno A."/>
            <person name="Isagi Y."/>
            <person name="Lee S.L."/>
            <person name="Shimizu K.K."/>
        </authorList>
    </citation>
    <scope>NUCLEOTIDE SEQUENCE [LARGE SCALE GENOMIC DNA]</scope>
    <source>
        <strain evidence="3">214</strain>
    </source>
</reference>
<dbReference type="Proteomes" id="UP001054252">
    <property type="component" value="Unassembled WGS sequence"/>
</dbReference>
<feature type="transmembrane region" description="Helical" evidence="1">
    <location>
        <begin position="228"/>
        <end position="246"/>
    </location>
</feature>
<keyword evidence="1" id="KW-0812">Transmembrane</keyword>
<evidence type="ECO:0000256" key="2">
    <source>
        <dbReference type="SAM" id="SignalP"/>
    </source>
</evidence>
<name>A0AAV5HSZ8_9ROSI</name>
<dbReference type="AlphaFoldDB" id="A0AAV5HSZ8"/>
<accession>A0AAV5HSZ8</accession>
<feature type="signal peptide" evidence="2">
    <location>
        <begin position="1"/>
        <end position="38"/>
    </location>
</feature>
<evidence type="ECO:0000256" key="1">
    <source>
        <dbReference type="SAM" id="Phobius"/>
    </source>
</evidence>